<feature type="compositionally biased region" description="Low complexity" evidence="1">
    <location>
        <begin position="226"/>
        <end position="237"/>
    </location>
</feature>
<reference evidence="3 4" key="1">
    <citation type="journal article" date="2023" name="G3 (Bethesda)">
        <title>A chromosome-length genome assembly and annotation of blackberry (Rubus argutus, cv. 'Hillquist').</title>
        <authorList>
            <person name="Bruna T."/>
            <person name="Aryal R."/>
            <person name="Dudchenko O."/>
            <person name="Sargent D.J."/>
            <person name="Mead D."/>
            <person name="Buti M."/>
            <person name="Cavallini A."/>
            <person name="Hytonen T."/>
            <person name="Andres J."/>
            <person name="Pham M."/>
            <person name="Weisz D."/>
            <person name="Mascagni F."/>
            <person name="Usai G."/>
            <person name="Natali L."/>
            <person name="Bassil N."/>
            <person name="Fernandez G.E."/>
            <person name="Lomsadze A."/>
            <person name="Armour M."/>
            <person name="Olukolu B."/>
            <person name="Poorten T."/>
            <person name="Britton C."/>
            <person name="Davik J."/>
            <person name="Ashrafi H."/>
            <person name="Aiden E.L."/>
            <person name="Borodovsky M."/>
            <person name="Worthington M."/>
        </authorList>
    </citation>
    <scope>NUCLEOTIDE SEQUENCE [LARGE SCALE GENOMIC DNA]</scope>
    <source>
        <strain evidence="3">PI 553951</strain>
    </source>
</reference>
<feature type="compositionally biased region" description="Polar residues" evidence="1">
    <location>
        <begin position="206"/>
        <end position="216"/>
    </location>
</feature>
<protein>
    <recommendedName>
        <fullName evidence="2">C2 NT-type domain-containing protein</fullName>
    </recommendedName>
</protein>
<feature type="region of interest" description="Disordered" evidence="1">
    <location>
        <begin position="206"/>
        <end position="243"/>
    </location>
</feature>
<evidence type="ECO:0000313" key="3">
    <source>
        <dbReference type="EMBL" id="KAK9945995.1"/>
    </source>
</evidence>
<sequence length="638" mass="71557">MKWSPWPGGSTRRFHVKVNQLKLHGFSCENEREKALLIEVKWKGPKKNGGPSGVLMAPFYGRSRCQKNYTGRGFFGKGQIVEWDDEFQSLCNFGSKQSAAPWDLTFTFLHGESADSKSDMAVLGKVSMNLAEMALKMEAQVQTKLSVSLKMEGMIIPMEATLLVCLSFAEVRNTHDSAGIVDDSAESDKDMMLRGISYFRSFRRTNNSSGDRVTSSDTDESCLTDSEGSSGSEPSVSTDGHSNVEFTSKTELGSSLSSETQFDSGQKGWFSKKRKWFSAKPTRRKVEPLIEKTIQVNPDPIAVDNHLGDSTQILGAVEHSSQSHHQDGNCVTSSSWEVREVVSRDGQAKLNTNVFFASFDQRSEKAAGESACATVVAVIAHWLHSNQDSMPSTSEFNSLITQGSSEWQKLCSNEAYINLFSDKHFDIETVLKADLRPLYVEPEKSFIGCFSPEKFERLKGHMSFDEIWNEISKNTIFDEPRIYIVSWNDHFFVLKVEAEAYYIIDSLGERLFEGCNQAYILKFDDSSIIYGGNLEKTETCSNEMGDFKSNKEESTEVMCSGKECCREFIKRFLAAIPLKELEEEEKKNRVSDLTLHQRLQIEFHYSYSPPSSLTSSATSSSLSLFSGDECTEKLYSGH</sequence>
<proteinExistence type="predicted"/>
<organism evidence="3 4">
    <name type="scientific">Rubus argutus</name>
    <name type="common">Southern blackberry</name>
    <dbReference type="NCBI Taxonomy" id="59490"/>
    <lineage>
        <taxon>Eukaryota</taxon>
        <taxon>Viridiplantae</taxon>
        <taxon>Streptophyta</taxon>
        <taxon>Embryophyta</taxon>
        <taxon>Tracheophyta</taxon>
        <taxon>Spermatophyta</taxon>
        <taxon>Magnoliopsida</taxon>
        <taxon>eudicotyledons</taxon>
        <taxon>Gunneridae</taxon>
        <taxon>Pentapetalae</taxon>
        <taxon>rosids</taxon>
        <taxon>fabids</taxon>
        <taxon>Rosales</taxon>
        <taxon>Rosaceae</taxon>
        <taxon>Rosoideae</taxon>
        <taxon>Rosoideae incertae sedis</taxon>
        <taxon>Rubus</taxon>
    </lineage>
</organism>
<dbReference type="Proteomes" id="UP001457282">
    <property type="component" value="Unassembled WGS sequence"/>
</dbReference>
<evidence type="ECO:0000259" key="2">
    <source>
        <dbReference type="PROSITE" id="PS51840"/>
    </source>
</evidence>
<dbReference type="EMBL" id="JBEDUW010000002">
    <property type="protein sequence ID" value="KAK9945995.1"/>
    <property type="molecule type" value="Genomic_DNA"/>
</dbReference>
<evidence type="ECO:0000256" key="1">
    <source>
        <dbReference type="SAM" id="MobiDB-lite"/>
    </source>
</evidence>
<accession>A0AAW1YA57</accession>
<dbReference type="InterPro" id="IPR019448">
    <property type="entry name" value="NT-C2"/>
</dbReference>
<dbReference type="PANTHER" id="PTHR31182:SF23">
    <property type="entry name" value="SPLICING FACTOR 3A SUBUNIT"/>
    <property type="match status" value="1"/>
</dbReference>
<dbReference type="AlphaFoldDB" id="A0AAW1YA57"/>
<dbReference type="PANTHER" id="PTHR31182">
    <property type="entry name" value="C2 NT-TYPE DOMAIN-CONTAINING PROTEIN"/>
    <property type="match status" value="1"/>
</dbReference>
<comment type="caution">
    <text evidence="3">The sequence shown here is derived from an EMBL/GenBank/DDBJ whole genome shotgun (WGS) entry which is preliminary data.</text>
</comment>
<dbReference type="PROSITE" id="PS51840">
    <property type="entry name" value="C2_NT"/>
    <property type="match status" value="1"/>
</dbReference>
<gene>
    <name evidence="3" type="ORF">M0R45_011482</name>
</gene>
<name>A0AAW1YA57_RUBAR</name>
<feature type="domain" description="C2 NT-type" evidence="2">
    <location>
        <begin position="4"/>
        <end position="170"/>
    </location>
</feature>
<evidence type="ECO:0000313" key="4">
    <source>
        <dbReference type="Proteomes" id="UP001457282"/>
    </source>
</evidence>
<keyword evidence="4" id="KW-1185">Reference proteome</keyword>